<name>A0AAU9TYR8_EUPED</name>
<organism evidence="2 3">
    <name type="scientific">Euphydryas editha</name>
    <name type="common">Edith's checkerspot</name>
    <dbReference type="NCBI Taxonomy" id="104508"/>
    <lineage>
        <taxon>Eukaryota</taxon>
        <taxon>Metazoa</taxon>
        <taxon>Ecdysozoa</taxon>
        <taxon>Arthropoda</taxon>
        <taxon>Hexapoda</taxon>
        <taxon>Insecta</taxon>
        <taxon>Pterygota</taxon>
        <taxon>Neoptera</taxon>
        <taxon>Endopterygota</taxon>
        <taxon>Lepidoptera</taxon>
        <taxon>Glossata</taxon>
        <taxon>Ditrysia</taxon>
        <taxon>Papilionoidea</taxon>
        <taxon>Nymphalidae</taxon>
        <taxon>Nymphalinae</taxon>
        <taxon>Euphydryas</taxon>
    </lineage>
</organism>
<dbReference type="Proteomes" id="UP001153954">
    <property type="component" value="Unassembled WGS sequence"/>
</dbReference>
<dbReference type="EMBL" id="CAKOGL010000010">
    <property type="protein sequence ID" value="CAH2090921.1"/>
    <property type="molecule type" value="Genomic_DNA"/>
</dbReference>
<gene>
    <name evidence="2" type="ORF">EEDITHA_LOCUS6832</name>
</gene>
<accession>A0AAU9TYR8</accession>
<feature type="coiled-coil region" evidence="1">
    <location>
        <begin position="15"/>
        <end position="42"/>
    </location>
</feature>
<proteinExistence type="predicted"/>
<protein>
    <submittedName>
        <fullName evidence="2">Uncharacterized protein</fullName>
    </submittedName>
</protein>
<keyword evidence="3" id="KW-1185">Reference proteome</keyword>
<keyword evidence="1" id="KW-0175">Coiled coil</keyword>
<evidence type="ECO:0000256" key="1">
    <source>
        <dbReference type="SAM" id="Coils"/>
    </source>
</evidence>
<reference evidence="2" key="1">
    <citation type="submission" date="2022-03" db="EMBL/GenBank/DDBJ databases">
        <authorList>
            <person name="Tunstrom K."/>
        </authorList>
    </citation>
    <scope>NUCLEOTIDE SEQUENCE</scope>
</reference>
<evidence type="ECO:0000313" key="3">
    <source>
        <dbReference type="Proteomes" id="UP001153954"/>
    </source>
</evidence>
<comment type="caution">
    <text evidence="2">The sequence shown here is derived from an EMBL/GenBank/DDBJ whole genome shotgun (WGS) entry which is preliminary data.</text>
</comment>
<sequence>MVKHCEEPSPTCVQIRGTAETMEEAEEKLIRLEKESYAYSTDNEQSAKAKAAAVEKTFKLKASSRDRLKIDI</sequence>
<dbReference type="AlphaFoldDB" id="A0AAU9TYR8"/>
<evidence type="ECO:0000313" key="2">
    <source>
        <dbReference type="EMBL" id="CAH2090921.1"/>
    </source>
</evidence>